<dbReference type="InterPro" id="IPR013324">
    <property type="entry name" value="RNA_pol_sigma_r3/r4-like"/>
</dbReference>
<evidence type="ECO:0000256" key="4">
    <source>
        <dbReference type="ARBA" id="ARBA00023163"/>
    </source>
</evidence>
<dbReference type="GO" id="GO:0003677">
    <property type="term" value="F:DNA binding"/>
    <property type="evidence" value="ECO:0007669"/>
    <property type="project" value="InterPro"/>
</dbReference>
<dbReference type="Gene3D" id="1.10.10.10">
    <property type="entry name" value="Winged helix-like DNA-binding domain superfamily/Winged helix DNA-binding domain"/>
    <property type="match status" value="1"/>
</dbReference>
<dbReference type="InterPro" id="IPR036388">
    <property type="entry name" value="WH-like_DNA-bd_sf"/>
</dbReference>
<dbReference type="Gene3D" id="1.10.1740.10">
    <property type="match status" value="1"/>
</dbReference>
<accession>A0A1U7HTA0</accession>
<dbReference type="GO" id="GO:0006352">
    <property type="term" value="P:DNA-templated transcription initiation"/>
    <property type="evidence" value="ECO:0007669"/>
    <property type="project" value="InterPro"/>
</dbReference>
<name>A0A1U7HTA0_9CYAN</name>
<evidence type="ECO:0000313" key="7">
    <source>
        <dbReference type="EMBL" id="OKH26830.1"/>
    </source>
</evidence>
<dbReference type="InterPro" id="IPR014284">
    <property type="entry name" value="RNA_pol_sigma-70_dom"/>
</dbReference>
<keyword evidence="3" id="KW-0731">Sigma factor</keyword>
<dbReference type="GO" id="GO:0016987">
    <property type="term" value="F:sigma factor activity"/>
    <property type="evidence" value="ECO:0007669"/>
    <property type="project" value="UniProtKB-KW"/>
</dbReference>
<feature type="domain" description="RNA polymerase sigma factor 70 region 4 type 2" evidence="6">
    <location>
        <begin position="136"/>
        <end position="187"/>
    </location>
</feature>
<sequence>MEPQLPKSNPTEPSSLTDEALFDALKKGNSYALNVLFNRYGRLVYGLALKILGNSQEAEDLTQDVFLALWRNASRYPDCRYFVRYLVSMTRSRSLDKLRSRNRQLKLLERWGQTMTQETSYPTPVEQATLAERQKRLRDALSQLPDKQRRAIEMAYDGGLTQAEIARKLDLPLGTLKTCTRQGLLKLKQILLDSSAVTYE</sequence>
<dbReference type="AlphaFoldDB" id="A0A1U7HTA0"/>
<feature type="domain" description="RNA polymerase sigma-70 region 2" evidence="5">
    <location>
        <begin position="36"/>
        <end position="103"/>
    </location>
</feature>
<protein>
    <submittedName>
        <fullName evidence="7">RNA polymerase subunit sigma</fullName>
    </submittedName>
</protein>
<evidence type="ECO:0000256" key="3">
    <source>
        <dbReference type="ARBA" id="ARBA00023082"/>
    </source>
</evidence>
<comment type="similarity">
    <text evidence="1">Belongs to the sigma-70 factor family. ECF subfamily.</text>
</comment>
<dbReference type="Proteomes" id="UP000186868">
    <property type="component" value="Unassembled WGS sequence"/>
</dbReference>
<keyword evidence="8" id="KW-1185">Reference proteome</keyword>
<dbReference type="SUPFAM" id="SSF88946">
    <property type="entry name" value="Sigma2 domain of RNA polymerase sigma factors"/>
    <property type="match status" value="1"/>
</dbReference>
<dbReference type="InterPro" id="IPR007627">
    <property type="entry name" value="RNA_pol_sigma70_r2"/>
</dbReference>
<keyword evidence="2" id="KW-0805">Transcription regulation</keyword>
<dbReference type="InterPro" id="IPR013325">
    <property type="entry name" value="RNA_pol_sigma_r2"/>
</dbReference>
<comment type="caution">
    <text evidence="7">The sequence shown here is derived from an EMBL/GenBank/DDBJ whole genome shotgun (WGS) entry which is preliminary data.</text>
</comment>
<dbReference type="EMBL" id="MRCB01000001">
    <property type="protein sequence ID" value="OKH26830.1"/>
    <property type="molecule type" value="Genomic_DNA"/>
</dbReference>
<evidence type="ECO:0000259" key="6">
    <source>
        <dbReference type="Pfam" id="PF08281"/>
    </source>
</evidence>
<dbReference type="PANTHER" id="PTHR43133:SF62">
    <property type="entry name" value="RNA POLYMERASE SIGMA FACTOR SIGZ"/>
    <property type="match status" value="1"/>
</dbReference>
<dbReference type="Pfam" id="PF04542">
    <property type="entry name" value="Sigma70_r2"/>
    <property type="match status" value="1"/>
</dbReference>
<dbReference type="PANTHER" id="PTHR43133">
    <property type="entry name" value="RNA POLYMERASE ECF-TYPE SIGMA FACTO"/>
    <property type="match status" value="1"/>
</dbReference>
<dbReference type="Pfam" id="PF08281">
    <property type="entry name" value="Sigma70_r4_2"/>
    <property type="match status" value="1"/>
</dbReference>
<dbReference type="InterPro" id="IPR013249">
    <property type="entry name" value="RNA_pol_sigma70_r4_t2"/>
</dbReference>
<proteinExistence type="inferred from homology"/>
<reference evidence="7 8" key="1">
    <citation type="submission" date="2016-11" db="EMBL/GenBank/DDBJ databases">
        <title>Draft Genome Sequences of Nine Cyanobacterial Strains from Diverse Habitats.</title>
        <authorList>
            <person name="Zhu T."/>
            <person name="Hou S."/>
            <person name="Lu X."/>
            <person name="Hess W.R."/>
        </authorList>
    </citation>
    <scope>NUCLEOTIDE SEQUENCE [LARGE SCALE GENOMIC DNA]</scope>
    <source>
        <strain evidence="7 8">NIES-593</strain>
    </source>
</reference>
<evidence type="ECO:0000256" key="2">
    <source>
        <dbReference type="ARBA" id="ARBA00023015"/>
    </source>
</evidence>
<gene>
    <name evidence="7" type="ORF">NIES593_01965</name>
</gene>
<dbReference type="CDD" id="cd06171">
    <property type="entry name" value="Sigma70_r4"/>
    <property type="match status" value="1"/>
</dbReference>
<dbReference type="OrthoDB" id="9784272at2"/>
<dbReference type="InterPro" id="IPR039425">
    <property type="entry name" value="RNA_pol_sigma-70-like"/>
</dbReference>
<evidence type="ECO:0000259" key="5">
    <source>
        <dbReference type="Pfam" id="PF04542"/>
    </source>
</evidence>
<dbReference type="STRING" id="1921803.NIES593_01965"/>
<evidence type="ECO:0000256" key="1">
    <source>
        <dbReference type="ARBA" id="ARBA00010641"/>
    </source>
</evidence>
<dbReference type="RefSeq" id="WP_073597960.1">
    <property type="nucleotide sequence ID" value="NZ_MRCB01000001.1"/>
</dbReference>
<evidence type="ECO:0000313" key="8">
    <source>
        <dbReference type="Proteomes" id="UP000186868"/>
    </source>
</evidence>
<keyword evidence="4" id="KW-0804">Transcription</keyword>
<dbReference type="NCBIfam" id="NF009172">
    <property type="entry name" value="PRK12519.1"/>
    <property type="match status" value="1"/>
</dbReference>
<organism evidence="7 8">
    <name type="scientific">Hydrococcus rivularis NIES-593</name>
    <dbReference type="NCBI Taxonomy" id="1921803"/>
    <lineage>
        <taxon>Bacteria</taxon>
        <taxon>Bacillati</taxon>
        <taxon>Cyanobacteriota</taxon>
        <taxon>Cyanophyceae</taxon>
        <taxon>Pleurocapsales</taxon>
        <taxon>Hydrococcaceae</taxon>
        <taxon>Hydrococcus</taxon>
    </lineage>
</organism>
<dbReference type="NCBIfam" id="TIGR02937">
    <property type="entry name" value="sigma70-ECF"/>
    <property type="match status" value="1"/>
</dbReference>
<dbReference type="SUPFAM" id="SSF88659">
    <property type="entry name" value="Sigma3 and sigma4 domains of RNA polymerase sigma factors"/>
    <property type="match status" value="1"/>
</dbReference>